<organism evidence="1 2">
    <name type="scientific">candidate division KSB3 bacterium</name>
    <dbReference type="NCBI Taxonomy" id="2044937"/>
    <lineage>
        <taxon>Bacteria</taxon>
        <taxon>candidate division KSB3</taxon>
    </lineage>
</organism>
<dbReference type="AlphaFoldDB" id="A0A9D5JXC0"/>
<dbReference type="EMBL" id="WJJP01000415">
    <property type="protein sequence ID" value="MBD3325451.1"/>
    <property type="molecule type" value="Genomic_DNA"/>
</dbReference>
<protein>
    <submittedName>
        <fullName evidence="1">Sulfotransferase</fullName>
    </submittedName>
</protein>
<proteinExistence type="predicted"/>
<dbReference type="Proteomes" id="UP000649604">
    <property type="component" value="Unassembled WGS sequence"/>
</dbReference>
<sequence length="266" mass="30599">MKKPFIYIAALRRTGSTLLSELLSVSPQSFIFREPGVARGNLNVKQPEADELLKYGIDLPLLRQQFLTRSPQDQIAFFKHTLQSGPFASFSQVGIKEIRHSGWERLSQAFPDMRVILTGRDPRDLYLSLHAMALRRQQPGKKPLKLKGVRGAPVTPEHVAQDLLHEFQHQLAMFEQLPCLLIKYETLCTQPDDTIARIKKFIGHEALPSGRSGQYSWYNRQFYGDRITAARVSAWQRETDSELVQAARQTFELMPAYCDFWEYESE</sequence>
<reference evidence="1" key="1">
    <citation type="submission" date="2019-11" db="EMBL/GenBank/DDBJ databases">
        <title>Microbial mats filling the niche in hypersaline microbial mats.</title>
        <authorList>
            <person name="Wong H.L."/>
            <person name="Macleod F.I."/>
            <person name="White R.A. III"/>
            <person name="Burns B.P."/>
        </authorList>
    </citation>
    <scope>NUCLEOTIDE SEQUENCE</scope>
    <source>
        <strain evidence="1">Rbin_158</strain>
    </source>
</reference>
<name>A0A9D5JXC0_9BACT</name>
<accession>A0A9D5JXC0</accession>
<dbReference type="SUPFAM" id="SSF52540">
    <property type="entry name" value="P-loop containing nucleoside triphosphate hydrolases"/>
    <property type="match status" value="1"/>
</dbReference>
<dbReference type="InterPro" id="IPR027417">
    <property type="entry name" value="P-loop_NTPase"/>
</dbReference>
<comment type="caution">
    <text evidence="1">The sequence shown here is derived from an EMBL/GenBank/DDBJ whole genome shotgun (WGS) entry which is preliminary data.</text>
</comment>
<gene>
    <name evidence="1" type="ORF">GF339_12745</name>
</gene>
<dbReference type="Pfam" id="PF13469">
    <property type="entry name" value="Sulfotransfer_3"/>
    <property type="match status" value="1"/>
</dbReference>
<dbReference type="Gene3D" id="3.40.50.300">
    <property type="entry name" value="P-loop containing nucleotide triphosphate hydrolases"/>
    <property type="match status" value="1"/>
</dbReference>
<evidence type="ECO:0000313" key="2">
    <source>
        <dbReference type="Proteomes" id="UP000649604"/>
    </source>
</evidence>
<evidence type="ECO:0000313" key="1">
    <source>
        <dbReference type="EMBL" id="MBD3325451.1"/>
    </source>
</evidence>